<evidence type="ECO:0000313" key="1">
    <source>
        <dbReference type="EMBL" id="KTD75045.1"/>
    </source>
</evidence>
<dbReference type="GO" id="GO:0016787">
    <property type="term" value="F:hydrolase activity"/>
    <property type="evidence" value="ECO:0007669"/>
    <property type="project" value="UniProtKB-KW"/>
</dbReference>
<dbReference type="AlphaFoldDB" id="A0A0W1A0Z0"/>
<dbReference type="EMBL" id="LNZB01000060">
    <property type="protein sequence ID" value="KTD75045.1"/>
    <property type="molecule type" value="Genomic_DNA"/>
</dbReference>
<accession>A0A0W1A0Z0</accession>
<proteinExistence type="predicted"/>
<dbReference type="OrthoDB" id="5654275at2"/>
<protein>
    <submittedName>
        <fullName evidence="1">Membrane-associated HD superfamily hydrolase</fullName>
    </submittedName>
</protein>
<keyword evidence="2" id="KW-1185">Reference proteome</keyword>
<keyword evidence="1" id="KW-0378">Hydrolase</keyword>
<organism evidence="1 2">
    <name type="scientific">Legionella waltersii</name>
    <dbReference type="NCBI Taxonomy" id="66969"/>
    <lineage>
        <taxon>Bacteria</taxon>
        <taxon>Pseudomonadati</taxon>
        <taxon>Pseudomonadota</taxon>
        <taxon>Gammaproteobacteria</taxon>
        <taxon>Legionellales</taxon>
        <taxon>Legionellaceae</taxon>
        <taxon>Legionella</taxon>
    </lineage>
</organism>
<dbReference type="STRING" id="66969.Lwal_3086"/>
<comment type="caution">
    <text evidence="1">The sequence shown here is derived from an EMBL/GenBank/DDBJ whole genome shotgun (WGS) entry which is preliminary data.</text>
</comment>
<evidence type="ECO:0000313" key="2">
    <source>
        <dbReference type="Proteomes" id="UP000054729"/>
    </source>
</evidence>
<dbReference type="RefSeq" id="WP_058481678.1">
    <property type="nucleotide sequence ID" value="NZ_CAAAIQ010000005.1"/>
</dbReference>
<dbReference type="Proteomes" id="UP000054729">
    <property type="component" value="Unassembled WGS sequence"/>
</dbReference>
<sequence>MANDKTEREIMDNFKKLKSANQELAKVQFSSELDRMWTQHMQDHSNSRLKRDGKLEAKKRTINDSGHEDTYLNMMGQMAKKFANPSLNGFTQWITAMLELVNLFELFVRAYGPSVAAYRHQATDFIYDQTIERIRKAVHYKGSSDPDVKGSELAYNVHFDNNNKLVIDPLKSMSTGKPFDHDLPNLRPAAAALNEAFADGIKLWLKKNGYEEDPRNPGTYKNGAQQLTKESFEALKSDPENGLAKFLSGDADLRFSQAPGPS</sequence>
<dbReference type="PATRIC" id="fig|66969.6.peg.3373"/>
<name>A0A0W1A0Z0_9GAMM</name>
<gene>
    <name evidence="1" type="ORF">Lwal_3086</name>
</gene>
<reference evidence="1 2" key="1">
    <citation type="submission" date="2015-11" db="EMBL/GenBank/DDBJ databases">
        <title>Genomic analysis of 38 Legionella species identifies large and diverse effector repertoires.</title>
        <authorList>
            <person name="Burstein D."/>
            <person name="Amaro F."/>
            <person name="Zusman T."/>
            <person name="Lifshitz Z."/>
            <person name="Cohen O."/>
            <person name="Gilbert J.A."/>
            <person name="Pupko T."/>
            <person name="Shuman H.A."/>
            <person name="Segal G."/>
        </authorList>
    </citation>
    <scope>NUCLEOTIDE SEQUENCE [LARGE SCALE GENOMIC DNA]</scope>
    <source>
        <strain evidence="1 2">ATCC 51914</strain>
    </source>
</reference>